<dbReference type="Proteomes" id="UP000014074">
    <property type="component" value="Unassembled WGS sequence"/>
</dbReference>
<dbReference type="EMBL" id="KB933331">
    <property type="protein sequence ID" value="EON96517.1"/>
    <property type="molecule type" value="Genomic_DNA"/>
</dbReference>
<dbReference type="eggNOG" id="ENOG502T6A1">
    <property type="taxonomic scope" value="Eukaryota"/>
</dbReference>
<dbReference type="PANTHER" id="PTHR46438:SF2">
    <property type="entry name" value="ALPHA_BETA-HYDROLASES SUPERFAMILY PROTEIN"/>
    <property type="match status" value="1"/>
</dbReference>
<keyword evidence="2" id="KW-0808">Transferase</keyword>
<dbReference type="GeneID" id="19328790"/>
<evidence type="ECO:0000313" key="3">
    <source>
        <dbReference type="Proteomes" id="UP000014074"/>
    </source>
</evidence>
<dbReference type="InterPro" id="IPR029058">
    <property type="entry name" value="AB_hydrolase_fold"/>
</dbReference>
<dbReference type="GO" id="GO:0016787">
    <property type="term" value="F:hydrolase activity"/>
    <property type="evidence" value="ECO:0007669"/>
    <property type="project" value="UniProtKB-KW"/>
</dbReference>
<feature type="domain" description="AB hydrolase-1" evidence="1">
    <location>
        <begin position="62"/>
        <end position="338"/>
    </location>
</feature>
<dbReference type="ESTHER" id="pham7-r8bb54">
    <property type="family name" value="Zearalenone-hydrolase-fam2"/>
</dbReference>
<dbReference type="RefSeq" id="XP_007918693.1">
    <property type="nucleotide sequence ID" value="XM_007920502.1"/>
</dbReference>
<proteinExistence type="predicted"/>
<gene>
    <name evidence="2" type="ORF">UCRPA7_7982</name>
</gene>
<keyword evidence="2" id="KW-0012">Acyltransferase</keyword>
<dbReference type="SUPFAM" id="SSF53474">
    <property type="entry name" value="alpha/beta-Hydrolases"/>
    <property type="match status" value="1"/>
</dbReference>
<dbReference type="HOGENOM" id="CLU_067813_0_0_1"/>
<dbReference type="GO" id="GO:0016746">
    <property type="term" value="F:acyltransferase activity"/>
    <property type="evidence" value="ECO:0007669"/>
    <property type="project" value="UniProtKB-KW"/>
</dbReference>
<dbReference type="AlphaFoldDB" id="R8BB54"/>
<name>R8BB54_PHAM7</name>
<dbReference type="KEGG" id="tmn:UCRPA7_7982"/>
<dbReference type="PANTHER" id="PTHR46438">
    <property type="entry name" value="ALPHA/BETA-HYDROLASES SUPERFAMILY PROTEIN"/>
    <property type="match status" value="1"/>
</dbReference>
<dbReference type="Gene3D" id="3.40.50.1820">
    <property type="entry name" value="alpha/beta hydrolase"/>
    <property type="match status" value="1"/>
</dbReference>
<dbReference type="Pfam" id="PF12697">
    <property type="entry name" value="Abhydrolase_6"/>
    <property type="match status" value="1"/>
</dbReference>
<keyword evidence="2" id="KW-0378">Hydrolase</keyword>
<dbReference type="InterPro" id="IPR000073">
    <property type="entry name" value="AB_hydrolase_1"/>
</dbReference>
<dbReference type="OrthoDB" id="190201at2759"/>
<reference evidence="3" key="1">
    <citation type="journal article" date="2013" name="Genome Announc.">
        <title>Draft genome sequence of the ascomycete Phaeoacremonium aleophilum strain UCR-PA7, a causal agent of the esca disease complex in grapevines.</title>
        <authorList>
            <person name="Blanco-Ulate B."/>
            <person name="Rolshausen P."/>
            <person name="Cantu D."/>
        </authorList>
    </citation>
    <scope>NUCLEOTIDE SEQUENCE [LARGE SCALE GENOMIC DNA]</scope>
    <source>
        <strain evidence="3">UCR-PA7</strain>
    </source>
</reference>
<evidence type="ECO:0000313" key="2">
    <source>
        <dbReference type="EMBL" id="EON96517.1"/>
    </source>
</evidence>
<accession>R8BB54</accession>
<organism evidence="2 3">
    <name type="scientific">Phaeoacremonium minimum (strain UCR-PA7)</name>
    <name type="common">Esca disease fungus</name>
    <name type="synonym">Togninia minima</name>
    <dbReference type="NCBI Taxonomy" id="1286976"/>
    <lineage>
        <taxon>Eukaryota</taxon>
        <taxon>Fungi</taxon>
        <taxon>Dikarya</taxon>
        <taxon>Ascomycota</taxon>
        <taxon>Pezizomycotina</taxon>
        <taxon>Sordariomycetes</taxon>
        <taxon>Sordariomycetidae</taxon>
        <taxon>Togniniales</taxon>
        <taxon>Togniniaceae</taxon>
        <taxon>Phaeoacremonium</taxon>
    </lineage>
</organism>
<evidence type="ECO:0000259" key="1">
    <source>
        <dbReference type="Pfam" id="PF12697"/>
    </source>
</evidence>
<sequence>MTGNTKHVFRATAKRIIKPFKRRPFVDPFHAKVHAAGYVEKTAQVNAITLTYAEGPDNGPPLVLLHAQLLDWFSYSRVLPELSKSYHVFDIDYPGHGMTVTPPKYPMTANQIGTDLSDFITQHIGRPVYITGNSSGGLLATWLASNRPQQIKAVLLEDPPLFSAEYPRIKQTIAYRAFMTSYTAATQDHPDDFLLYWIKGNSAFFTKHVGPGVPFILTQAAKARKRSAPNDPVELRLIKNETVRMLLRGLDQYDPRFGAAFYDGSWNKDFQHAAALAKIQCPVLLMHANFTIESDGILNGAMSKDDADQAMSFLQRGKFLKVDATHVVNLDNPDLFVKTLHEFFSSN</sequence>
<protein>
    <submittedName>
        <fullName evidence="2">Putative hydrolase or acyltransferase protein</fullName>
    </submittedName>
</protein>
<keyword evidence="3" id="KW-1185">Reference proteome</keyword>